<keyword evidence="3" id="KW-1185">Reference proteome</keyword>
<keyword evidence="1" id="KW-0732">Signal</keyword>
<sequence>MKVILNVALLCFFTAAASAQVVLKADGKSDAYALISKVLGGDACEVPDCGHPVKHITQQFDPQLKENVFVFNIHAKLDNDRCKSFDRQRLEIKTYGPSAAKLKGERNETVVYKWKFKLDSNFKAQPTFTHIHQIKAGDGDAGAPIITLTPRFGNPDKMEVIHTGASKASSQGKLTEVDLAPFKGTWVEVTEQLHYDTRGTYSISIKRVSDGKELLNYNNNNIDLWRDNTSFCRPKWGIYRSLKSPDYIRDETLRFADISIQEL</sequence>
<organism evidence="2 3">
    <name type="scientific">Mucilaginibacter boryungensis</name>
    <dbReference type="NCBI Taxonomy" id="768480"/>
    <lineage>
        <taxon>Bacteria</taxon>
        <taxon>Pseudomonadati</taxon>
        <taxon>Bacteroidota</taxon>
        <taxon>Sphingobacteriia</taxon>
        <taxon>Sphingobacteriales</taxon>
        <taxon>Sphingobacteriaceae</taxon>
        <taxon>Mucilaginibacter</taxon>
    </lineage>
</organism>
<dbReference type="EMBL" id="JADFFM010000001">
    <property type="protein sequence ID" value="MBE9664736.1"/>
    <property type="molecule type" value="Genomic_DNA"/>
</dbReference>
<dbReference type="Pfam" id="PF14099">
    <property type="entry name" value="Polysacc_lyase"/>
    <property type="match status" value="1"/>
</dbReference>
<feature type="signal peptide" evidence="1">
    <location>
        <begin position="1"/>
        <end position="19"/>
    </location>
</feature>
<evidence type="ECO:0000313" key="3">
    <source>
        <dbReference type="Proteomes" id="UP000632774"/>
    </source>
</evidence>
<dbReference type="GO" id="GO:0016829">
    <property type="term" value="F:lyase activity"/>
    <property type="evidence" value="ECO:0007669"/>
    <property type="project" value="UniProtKB-KW"/>
</dbReference>
<name>A0ABR9XBZ4_9SPHI</name>
<evidence type="ECO:0000313" key="2">
    <source>
        <dbReference type="EMBL" id="MBE9664736.1"/>
    </source>
</evidence>
<feature type="chain" id="PRO_5045519088" evidence="1">
    <location>
        <begin position="20"/>
        <end position="263"/>
    </location>
</feature>
<dbReference type="Proteomes" id="UP000632774">
    <property type="component" value="Unassembled WGS sequence"/>
</dbReference>
<keyword evidence="2" id="KW-0456">Lyase</keyword>
<dbReference type="InterPro" id="IPR025975">
    <property type="entry name" value="Polysacc_lyase"/>
</dbReference>
<comment type="caution">
    <text evidence="2">The sequence shown here is derived from an EMBL/GenBank/DDBJ whole genome shotgun (WGS) entry which is preliminary data.</text>
</comment>
<proteinExistence type="predicted"/>
<evidence type="ECO:0000256" key="1">
    <source>
        <dbReference type="SAM" id="SignalP"/>
    </source>
</evidence>
<gene>
    <name evidence="2" type="ORF">IRJ18_00085</name>
</gene>
<dbReference type="Gene3D" id="2.60.120.200">
    <property type="match status" value="1"/>
</dbReference>
<accession>A0ABR9XBZ4</accession>
<dbReference type="RefSeq" id="WP_194104163.1">
    <property type="nucleotide sequence ID" value="NZ_JADFFM010000001.1"/>
</dbReference>
<reference evidence="2 3" key="1">
    <citation type="submission" date="2020-10" db="EMBL/GenBank/DDBJ databases">
        <title>Mucilaginibacter mali sp. nov., isolated from rhizosphere soil of apple orchard.</title>
        <authorList>
            <person name="Lee J.-S."/>
            <person name="Kim H.S."/>
            <person name="Kim J.-S."/>
        </authorList>
    </citation>
    <scope>NUCLEOTIDE SEQUENCE [LARGE SCALE GENOMIC DNA]</scope>
    <source>
        <strain evidence="2 3">KCTC 23157</strain>
    </source>
</reference>
<protein>
    <submittedName>
        <fullName evidence="2">Heparin lyase I family protein</fullName>
    </submittedName>
</protein>